<dbReference type="RefSeq" id="WP_102892607.1">
    <property type="nucleotide sequence ID" value="NZ_NBZD01000003.1"/>
</dbReference>
<gene>
    <name evidence="16" type="ORF">B7R76_05900</name>
</gene>
<evidence type="ECO:0000256" key="8">
    <source>
        <dbReference type="ARBA" id="ARBA00023049"/>
    </source>
</evidence>
<evidence type="ECO:0000256" key="6">
    <source>
        <dbReference type="ARBA" id="ARBA00022801"/>
    </source>
</evidence>
<dbReference type="InterPro" id="IPR045357">
    <property type="entry name" value="Aminopeptidase_N-like_N"/>
</dbReference>
<dbReference type="InterPro" id="IPR042097">
    <property type="entry name" value="Aminopeptidase_N-like_N_sf"/>
</dbReference>
<dbReference type="GO" id="GO:0043171">
    <property type="term" value="P:peptide catabolic process"/>
    <property type="evidence" value="ECO:0007669"/>
    <property type="project" value="TreeGrafter"/>
</dbReference>
<dbReference type="GO" id="GO:0016285">
    <property type="term" value="F:alanyl aminopeptidase activity"/>
    <property type="evidence" value="ECO:0007669"/>
    <property type="project" value="UniProtKB-EC"/>
</dbReference>
<evidence type="ECO:0000259" key="15">
    <source>
        <dbReference type="Pfam" id="PF17900"/>
    </source>
</evidence>
<evidence type="ECO:0000313" key="16">
    <source>
        <dbReference type="EMBL" id="PNH18374.1"/>
    </source>
</evidence>
<evidence type="ECO:0000313" key="17">
    <source>
        <dbReference type="Proteomes" id="UP000236394"/>
    </source>
</evidence>
<evidence type="ECO:0000256" key="5">
    <source>
        <dbReference type="ARBA" id="ARBA00022723"/>
    </source>
</evidence>
<proteinExistence type="inferred from homology"/>
<accession>A0A2J8B0T1</accession>
<feature type="domain" description="Peptidase M1 membrane alanine aminopeptidase" evidence="13">
    <location>
        <begin position="217"/>
        <end position="435"/>
    </location>
</feature>
<feature type="domain" description="Aminopeptidase N-like N-terminal" evidence="15">
    <location>
        <begin position="12"/>
        <end position="181"/>
    </location>
</feature>
<dbReference type="Gene3D" id="1.10.390.10">
    <property type="entry name" value="Neutral Protease Domain 2"/>
    <property type="match status" value="1"/>
</dbReference>
<dbReference type="InterPro" id="IPR034016">
    <property type="entry name" value="M1_APN-typ"/>
</dbReference>
<dbReference type="Gene3D" id="2.60.40.1910">
    <property type="match status" value="1"/>
</dbReference>
<dbReference type="GO" id="GO:0005615">
    <property type="term" value="C:extracellular space"/>
    <property type="evidence" value="ECO:0007669"/>
    <property type="project" value="TreeGrafter"/>
</dbReference>
<dbReference type="PANTHER" id="PTHR11533">
    <property type="entry name" value="PROTEASE M1 ZINC METALLOPROTEASE"/>
    <property type="match status" value="1"/>
</dbReference>
<evidence type="ECO:0000256" key="3">
    <source>
        <dbReference type="ARBA" id="ARBA00022438"/>
    </source>
</evidence>
<evidence type="ECO:0000256" key="4">
    <source>
        <dbReference type="ARBA" id="ARBA00022670"/>
    </source>
</evidence>
<dbReference type="InterPro" id="IPR027268">
    <property type="entry name" value="Peptidase_M4/M1_CTD_sf"/>
</dbReference>
<feature type="binding site" evidence="10">
    <location>
        <position position="293"/>
    </location>
    <ligand>
        <name>Zn(2+)</name>
        <dbReference type="ChEBI" id="CHEBI:29105"/>
        <note>catalytic</note>
    </ligand>
</feature>
<comment type="caution">
    <text evidence="16">The sequence shown here is derived from an EMBL/GenBank/DDBJ whole genome shotgun (WGS) entry which is preliminary data.</text>
</comment>
<protein>
    <recommendedName>
        <fullName evidence="12">Aminopeptidase</fullName>
        <ecNumber evidence="12">3.4.11.-</ecNumber>
    </recommendedName>
</protein>
<comment type="similarity">
    <text evidence="2 12">Belongs to the peptidase M1 family.</text>
</comment>
<dbReference type="Pfam" id="PF01433">
    <property type="entry name" value="Peptidase_M1"/>
    <property type="match status" value="1"/>
</dbReference>
<evidence type="ECO:0000256" key="11">
    <source>
        <dbReference type="PIRSR" id="PIRSR634016-4"/>
    </source>
</evidence>
<dbReference type="Pfam" id="PF11838">
    <property type="entry name" value="ERAP1_C"/>
    <property type="match status" value="1"/>
</dbReference>
<dbReference type="AlphaFoldDB" id="A0A2J8B0T1"/>
<dbReference type="EMBL" id="NBZD01000003">
    <property type="protein sequence ID" value="PNH18374.1"/>
    <property type="molecule type" value="Genomic_DNA"/>
</dbReference>
<name>A0A2J8B0T1_9FIRM</name>
<dbReference type="Gene3D" id="1.25.50.20">
    <property type="match status" value="1"/>
</dbReference>
<dbReference type="Pfam" id="PF17900">
    <property type="entry name" value="Peptidase_M1_N"/>
    <property type="match status" value="1"/>
</dbReference>
<evidence type="ECO:0000256" key="12">
    <source>
        <dbReference type="RuleBase" id="RU364040"/>
    </source>
</evidence>
<sequence>MDNFKRLYDAFKPERYEIFLDISREKKTIKGKVTVHGEALEPNFRLNQKFLKPESVKVAGSPCPFSCDDNAEVMEIKAGRTGEMQIEIEYSAALTNPMMGIYPSYYQIDGVKKQLIGTQFETTFARQAFPCVDEPAAKATFDLAIKFDELPGERVFANQPEIKCVDGVHYFERTVKMSTYLLAFVCGELQEKFTHTTSGVKVGVLATKAHQPKELDFALDIAVRSIEFYENFYQTPYPLAQSYQVGLPDFSAGAMENWGLVTYRESCLLLDPDNHSLPTKQRVATVIAHELAHQWFGDLVTMRWWDDLWLNESFANMMEYVACDALEPNLKIWEVFNTNDVPAALRRDATDGVQSVYTMVNDPAEIDALFDSAIVYAKGARMLVMVRALIGNEALRQGLKAYFAKHKYGNAAGRDLWAALEAASGLKIGEIMATWLEQPGYPVVSASIENGDLVLRQKQFFIGEHQDRNRLWQIPLNSNYAAAPTLMKSAELNLGNYAALRAEAGKAFRLNVGNNSHFIVNYSDELLADILPELAEADSIEQLQLLQDQSLLAQAGVISYAAVIPLLKQLRKAGGQIVHRKIVGLLNTLQDFVIPGSEDEVALKHFVNTLSADQLNGLTALASPDDDNDRQQKRPLIYNEAIYAENPDAKAELHEIFAQTADPANLPAAMRWLIMKNEIKNYGSPALFEQLLEAYRTAVNAAYKDDLCSALCSSSDPVCLKRLLASFKDSDIIKPQDLRSWYMHLLDNPASYAATWDWIKREWDWLEREIGGDMSFTYYISLTAAIFHTAEQLAEFKAFFLPKVNTPGLGREINMGIKVISSKADLIAATRSSVLAAIRNN</sequence>
<evidence type="ECO:0000256" key="9">
    <source>
        <dbReference type="PIRSR" id="PIRSR634016-1"/>
    </source>
</evidence>
<dbReference type="InterPro" id="IPR024571">
    <property type="entry name" value="ERAP1-like_C_dom"/>
</dbReference>
<dbReference type="InterPro" id="IPR001930">
    <property type="entry name" value="Peptidase_M1"/>
</dbReference>
<comment type="cofactor">
    <cofactor evidence="10 12">
        <name>Zn(2+)</name>
        <dbReference type="ChEBI" id="CHEBI:29105"/>
    </cofactor>
    <text evidence="10 12">Binds 1 zinc ion per subunit.</text>
</comment>
<dbReference type="PANTHER" id="PTHR11533:SF174">
    <property type="entry name" value="PUROMYCIN-SENSITIVE AMINOPEPTIDASE-RELATED"/>
    <property type="match status" value="1"/>
</dbReference>
<evidence type="ECO:0000256" key="1">
    <source>
        <dbReference type="ARBA" id="ARBA00000098"/>
    </source>
</evidence>
<evidence type="ECO:0000259" key="14">
    <source>
        <dbReference type="Pfam" id="PF11838"/>
    </source>
</evidence>
<reference evidence="17" key="1">
    <citation type="submission" date="2017-04" db="EMBL/GenBank/DDBJ databases">
        <authorList>
            <person name="Bumgarner R.E."/>
            <person name="Fredricks D.N."/>
            <person name="Srinivasan S."/>
        </authorList>
    </citation>
    <scope>NUCLEOTIDE SEQUENCE [LARGE SCALE GENOMIC DNA]</scope>
    <source>
        <strain evidence="17">KA00405</strain>
    </source>
</reference>
<dbReference type="SUPFAM" id="SSF63737">
    <property type="entry name" value="Leukotriene A4 hydrolase N-terminal domain"/>
    <property type="match status" value="1"/>
</dbReference>
<feature type="binding site" evidence="10">
    <location>
        <position position="312"/>
    </location>
    <ligand>
        <name>Zn(2+)</name>
        <dbReference type="ChEBI" id="CHEBI:29105"/>
        <note>catalytic</note>
    </ligand>
</feature>
<evidence type="ECO:0000256" key="7">
    <source>
        <dbReference type="ARBA" id="ARBA00022833"/>
    </source>
</evidence>
<dbReference type="GO" id="GO:0070006">
    <property type="term" value="F:metalloaminopeptidase activity"/>
    <property type="evidence" value="ECO:0007669"/>
    <property type="project" value="TreeGrafter"/>
</dbReference>
<dbReference type="PRINTS" id="PR00756">
    <property type="entry name" value="ALADIPTASE"/>
</dbReference>
<dbReference type="GO" id="GO:0042277">
    <property type="term" value="F:peptide binding"/>
    <property type="evidence" value="ECO:0007669"/>
    <property type="project" value="TreeGrafter"/>
</dbReference>
<dbReference type="FunFam" id="1.10.390.10:FF:000013">
    <property type="entry name" value="Aminopeptidase N"/>
    <property type="match status" value="1"/>
</dbReference>
<organism evidence="16 17">
    <name type="scientific">Mageeibacillus indolicus</name>
    <dbReference type="NCBI Taxonomy" id="884684"/>
    <lineage>
        <taxon>Bacteria</taxon>
        <taxon>Bacillati</taxon>
        <taxon>Bacillota</taxon>
        <taxon>Clostridia</taxon>
        <taxon>Eubacteriales</taxon>
        <taxon>Oscillospiraceae</taxon>
        <taxon>Mageeibacillus</taxon>
    </lineage>
</organism>
<dbReference type="GO" id="GO:0016020">
    <property type="term" value="C:membrane"/>
    <property type="evidence" value="ECO:0007669"/>
    <property type="project" value="TreeGrafter"/>
</dbReference>
<dbReference type="InterPro" id="IPR050344">
    <property type="entry name" value="Peptidase_M1_aminopeptidases"/>
</dbReference>
<feature type="site" description="Transition state stabilizer" evidence="11">
    <location>
        <position position="376"/>
    </location>
</feature>
<keyword evidence="6 12" id="KW-0378">Hydrolase</keyword>
<dbReference type="InterPro" id="IPR014782">
    <property type="entry name" value="Peptidase_M1_dom"/>
</dbReference>
<evidence type="ECO:0000256" key="10">
    <source>
        <dbReference type="PIRSR" id="PIRSR634016-3"/>
    </source>
</evidence>
<dbReference type="SUPFAM" id="SSF55486">
    <property type="entry name" value="Metalloproteases ('zincins'), catalytic domain"/>
    <property type="match status" value="1"/>
</dbReference>
<feature type="active site" description="Proton acceptor" evidence="9">
    <location>
        <position position="290"/>
    </location>
</feature>
<keyword evidence="8 12" id="KW-0482">Metalloprotease</keyword>
<feature type="binding site" evidence="10">
    <location>
        <position position="289"/>
    </location>
    <ligand>
        <name>Zn(2+)</name>
        <dbReference type="ChEBI" id="CHEBI:29105"/>
        <note>catalytic</note>
    </ligand>
</feature>
<dbReference type="Proteomes" id="UP000236394">
    <property type="component" value="Unassembled WGS sequence"/>
</dbReference>
<keyword evidence="3 12" id="KW-0031">Aminopeptidase</keyword>
<dbReference type="GO" id="GO:0006508">
    <property type="term" value="P:proteolysis"/>
    <property type="evidence" value="ECO:0007669"/>
    <property type="project" value="UniProtKB-KW"/>
</dbReference>
<comment type="catalytic activity">
    <reaction evidence="1">
        <text>Release of an N-terminal amino acid, Xaa-|-Yaa- from a peptide, amide or arylamide. Xaa is preferably Ala, but may be most amino acids including Pro (slow action). When a terminal hydrophobic residue is followed by a prolyl residue, the two may be released as an intact Xaa-Pro dipeptide.</text>
        <dbReference type="EC" id="3.4.11.2"/>
    </reaction>
</comment>
<dbReference type="EC" id="3.4.11.-" evidence="12"/>
<dbReference type="Gene3D" id="2.60.40.1730">
    <property type="entry name" value="tricorn interacting facor f3 domain"/>
    <property type="match status" value="1"/>
</dbReference>
<evidence type="ECO:0000256" key="2">
    <source>
        <dbReference type="ARBA" id="ARBA00010136"/>
    </source>
</evidence>
<feature type="domain" description="ERAP1-like C-terminal" evidence="14">
    <location>
        <begin position="510"/>
        <end position="819"/>
    </location>
</feature>
<dbReference type="CDD" id="cd09601">
    <property type="entry name" value="M1_APN-Q_like"/>
    <property type="match status" value="1"/>
</dbReference>
<keyword evidence="5 10" id="KW-0479">Metal-binding</keyword>
<dbReference type="GO" id="GO:0008270">
    <property type="term" value="F:zinc ion binding"/>
    <property type="evidence" value="ECO:0007669"/>
    <property type="project" value="UniProtKB-UniRule"/>
</dbReference>
<keyword evidence="7 10" id="KW-0862">Zinc</keyword>
<keyword evidence="4 12" id="KW-0645">Protease</keyword>
<evidence type="ECO:0000259" key="13">
    <source>
        <dbReference type="Pfam" id="PF01433"/>
    </source>
</evidence>
<dbReference type="GO" id="GO:0005737">
    <property type="term" value="C:cytoplasm"/>
    <property type="evidence" value="ECO:0007669"/>
    <property type="project" value="TreeGrafter"/>
</dbReference>